<comment type="catalytic activity">
    <reaction evidence="1">
        <text>Hydrolysis of terminal non-reducing N-acetyl-D-hexosamine residues in N-acetyl-beta-D-hexosaminides.</text>
        <dbReference type="EC" id="3.2.1.52"/>
    </reaction>
</comment>
<evidence type="ECO:0000256" key="4">
    <source>
        <dbReference type="ARBA" id="ARBA00022801"/>
    </source>
</evidence>
<accession>A0A2V1JN87</accession>
<name>A0A2V1JN87_EUBRA</name>
<protein>
    <recommendedName>
        <fullName evidence="3">beta-N-acetylhexosaminidase</fullName>
        <ecNumber evidence="3">3.2.1.52</ecNumber>
    </recommendedName>
</protein>
<dbReference type="InterPro" id="IPR050226">
    <property type="entry name" value="NagZ_Beta-hexosaminidase"/>
</dbReference>
<comment type="similarity">
    <text evidence="2">Belongs to the glycosyl hydrolase 3 family.</text>
</comment>
<dbReference type="Proteomes" id="UP000245288">
    <property type="component" value="Unassembled WGS sequence"/>
</dbReference>
<dbReference type="GO" id="GO:0009254">
    <property type="term" value="P:peptidoglycan turnover"/>
    <property type="evidence" value="ECO:0007669"/>
    <property type="project" value="TreeGrafter"/>
</dbReference>
<reference evidence="8 9" key="1">
    <citation type="submission" date="2014-09" db="EMBL/GenBank/DDBJ databases">
        <title>Butyrate-producing bacteria isolated from human gut.</title>
        <authorList>
            <person name="Zhang Q."/>
            <person name="Zhao L."/>
        </authorList>
    </citation>
    <scope>NUCLEOTIDE SEQUENCE [LARGE SCALE GENOMIC DNA]</scope>
    <source>
        <strain evidence="8 9">21</strain>
    </source>
</reference>
<dbReference type="GO" id="GO:0004563">
    <property type="term" value="F:beta-N-acetylhexosaminidase activity"/>
    <property type="evidence" value="ECO:0007669"/>
    <property type="project" value="UniProtKB-EC"/>
</dbReference>
<keyword evidence="9" id="KW-1185">Reference proteome</keyword>
<proteinExistence type="inferred from homology"/>
<dbReference type="InterPro" id="IPR001764">
    <property type="entry name" value="Glyco_hydro_3_N"/>
</dbReference>
<sequence>MNKEVRSMKLKWIKRMSVGAAIAVLTAFFVVGCGSTEKQNNGSLSTDSSQDISEVSTKQEVLEKSEVPKKSADELKREKVEQYLADMTTEEKVAQLFVITPEAITDVQTVTAAGNATRKALEKYPVGGMVYMKANLVSEDQTKKLLENTKTMYKEIADLPIFLTVDEEGGTVARIAGNDGFSIENVGSMNLIGKSGDTDKAYEVGVTIGTYLSDLGFNVDFAPVADVLTNSENQIVAKRSFGSDSELVTNMVLAEMKGFEETGILSCVKHFPGHGCTIGDTHEGYAYTDKTREELQQEELVPFQEACANGVPFVMVAHISAPNVIGDNTPSSLSPVMITDILRNEWNYDGIVITDALNMGAIVQNYSSADAAVKALQAGADMLLMPENFQEAYQGVLDALENGTLTQEQIDCSVRRILNVKLSMQ</sequence>
<comment type="caution">
    <text evidence="8">The sequence shown here is derived from an EMBL/GenBank/DDBJ whole genome shotgun (WGS) entry which is preliminary data.</text>
</comment>
<feature type="compositionally biased region" description="Polar residues" evidence="6">
    <location>
        <begin position="39"/>
        <end position="59"/>
    </location>
</feature>
<dbReference type="GO" id="GO:0005975">
    <property type="term" value="P:carbohydrate metabolic process"/>
    <property type="evidence" value="ECO:0007669"/>
    <property type="project" value="InterPro"/>
</dbReference>
<dbReference type="PANTHER" id="PTHR30480:SF13">
    <property type="entry name" value="BETA-HEXOSAMINIDASE"/>
    <property type="match status" value="1"/>
</dbReference>
<evidence type="ECO:0000256" key="2">
    <source>
        <dbReference type="ARBA" id="ARBA00005336"/>
    </source>
</evidence>
<evidence type="ECO:0000313" key="8">
    <source>
        <dbReference type="EMBL" id="PWE86247.1"/>
    </source>
</evidence>
<dbReference type="InterPro" id="IPR017853">
    <property type="entry name" value="GH"/>
</dbReference>
<keyword evidence="4 8" id="KW-0378">Hydrolase</keyword>
<keyword evidence="5" id="KW-0326">Glycosidase</keyword>
<dbReference type="SUPFAM" id="SSF51445">
    <property type="entry name" value="(Trans)glycosidases"/>
    <property type="match status" value="1"/>
</dbReference>
<dbReference type="EMBL" id="JRFU01000121">
    <property type="protein sequence ID" value="PWE86247.1"/>
    <property type="molecule type" value="Genomic_DNA"/>
</dbReference>
<feature type="region of interest" description="Disordered" evidence="6">
    <location>
        <begin position="39"/>
        <end position="71"/>
    </location>
</feature>
<dbReference type="EC" id="3.2.1.52" evidence="3"/>
<organism evidence="8 9">
    <name type="scientific">Eubacterium ramulus</name>
    <dbReference type="NCBI Taxonomy" id="39490"/>
    <lineage>
        <taxon>Bacteria</taxon>
        <taxon>Bacillati</taxon>
        <taxon>Bacillota</taxon>
        <taxon>Clostridia</taxon>
        <taxon>Eubacteriales</taxon>
        <taxon>Eubacteriaceae</taxon>
        <taxon>Eubacterium</taxon>
    </lineage>
</organism>
<dbReference type="AlphaFoldDB" id="A0A2V1JN87"/>
<dbReference type="InterPro" id="IPR019800">
    <property type="entry name" value="Glyco_hydro_3_AS"/>
</dbReference>
<evidence type="ECO:0000256" key="5">
    <source>
        <dbReference type="ARBA" id="ARBA00023295"/>
    </source>
</evidence>
<dbReference type="Gene3D" id="3.20.20.300">
    <property type="entry name" value="Glycoside hydrolase, family 3, N-terminal domain"/>
    <property type="match status" value="1"/>
</dbReference>
<feature type="domain" description="Glycoside hydrolase family 3 N-terminal" evidence="7">
    <location>
        <begin position="88"/>
        <end position="420"/>
    </location>
</feature>
<evidence type="ECO:0000313" key="9">
    <source>
        <dbReference type="Proteomes" id="UP000245288"/>
    </source>
</evidence>
<dbReference type="PROSITE" id="PS00775">
    <property type="entry name" value="GLYCOSYL_HYDROL_F3"/>
    <property type="match status" value="1"/>
</dbReference>
<dbReference type="Pfam" id="PF00933">
    <property type="entry name" value="Glyco_hydro_3"/>
    <property type="match status" value="1"/>
</dbReference>
<evidence type="ECO:0000256" key="6">
    <source>
        <dbReference type="SAM" id="MobiDB-lite"/>
    </source>
</evidence>
<evidence type="ECO:0000259" key="7">
    <source>
        <dbReference type="Pfam" id="PF00933"/>
    </source>
</evidence>
<evidence type="ECO:0000256" key="1">
    <source>
        <dbReference type="ARBA" id="ARBA00001231"/>
    </source>
</evidence>
<gene>
    <name evidence="8" type="ORF">LG34_11120</name>
</gene>
<feature type="compositionally biased region" description="Basic and acidic residues" evidence="6">
    <location>
        <begin position="60"/>
        <end position="71"/>
    </location>
</feature>
<dbReference type="InterPro" id="IPR036962">
    <property type="entry name" value="Glyco_hydro_3_N_sf"/>
</dbReference>
<evidence type="ECO:0000256" key="3">
    <source>
        <dbReference type="ARBA" id="ARBA00012663"/>
    </source>
</evidence>
<dbReference type="PROSITE" id="PS51257">
    <property type="entry name" value="PROKAR_LIPOPROTEIN"/>
    <property type="match status" value="1"/>
</dbReference>
<dbReference type="PANTHER" id="PTHR30480">
    <property type="entry name" value="BETA-HEXOSAMINIDASE-RELATED"/>
    <property type="match status" value="1"/>
</dbReference>